<name>A0ACC1HI02_9FUNG</name>
<dbReference type="Proteomes" id="UP001145114">
    <property type="component" value="Unassembled WGS sequence"/>
</dbReference>
<comment type="caution">
    <text evidence="1">The sequence shown here is derived from an EMBL/GenBank/DDBJ whole genome shotgun (WGS) entry which is preliminary data.</text>
</comment>
<dbReference type="EMBL" id="JAMZIH010005146">
    <property type="protein sequence ID" value="KAJ1675996.1"/>
    <property type="molecule type" value="Genomic_DNA"/>
</dbReference>
<gene>
    <name evidence="1" type="ORF">EV182_000166</name>
</gene>
<organism evidence="1 2">
    <name type="scientific">Spiromyces aspiralis</name>
    <dbReference type="NCBI Taxonomy" id="68401"/>
    <lineage>
        <taxon>Eukaryota</taxon>
        <taxon>Fungi</taxon>
        <taxon>Fungi incertae sedis</taxon>
        <taxon>Zoopagomycota</taxon>
        <taxon>Kickxellomycotina</taxon>
        <taxon>Kickxellomycetes</taxon>
        <taxon>Kickxellales</taxon>
        <taxon>Kickxellaceae</taxon>
        <taxon>Spiromyces</taxon>
    </lineage>
</organism>
<proteinExistence type="predicted"/>
<evidence type="ECO:0000313" key="1">
    <source>
        <dbReference type="EMBL" id="KAJ1675996.1"/>
    </source>
</evidence>
<sequence>MPTPSTEVLNSSSITFQSLLRSREDKGCVEGSENADEKREKETNSTTGSSCDGGDNDNILNDCGDKSVGKKVNMGGQAVSSPQKTMADEILEVKADLERQGSDSRADEDTEHESEPSPGLSAMTVTGRKLHVKDRRLHHRKSFSTTTEPIAVAGAERGKWASQAQRNASVRSISPVSPRRPQQQQSEGGSIPATTSIATSTVTELKSAPLSSETTNKNCSSSGGSSSSSNNNIGTLESTMATIAAAQQPRRRRQRLRGFTVFKRAVGEQFAAETNIIENDPNLEIKWDRVVNYMQIPYQLENFIVFGGLVCLDTLLHTLTVVPLQTMHTAGVVLWRAVTRRGNSSSGGSRIGSAQVYTAAKGLLMLVTCALLRWVDTAKLYHSIRAQNTVKLAVIFSALDIFDRLCASFGLDVIHSLHLTISKALFSSELPADRGGGNKRGRACRWYILPAHLTLALVYMLVHTMIIYYQMITWTVAINSYGQQLLTLLIANQFAEIKSTVFKRWEKENLFQLACADVVERFQLAVFLGMISGYNFLELVGGNTLDLSGLSSGPAATTTTGNTGSPPFVILGPTVATAAATTTMTATGPIGSIAPIVPIGAGSSGGSSSSGTNPNVGGDSPLMSMLLSTSVFGHLLSPILMIYGSELIIDWLKHAFITKFNWVRPQVYRYYRVLLCEELVKPASPLVEPYNSRNEAGNDQRRLTRHSLKVTRRLGFISLPLACVIVLVFMQSLSSGLGFLIGSHLVSNIYNWVCEVLPCSVVPANTGFLAYANRFSLALCTAAIYLALFVFKLFLGVNLATFATRQAQRATAAESRPSLSLAAVGTATTTASSGRTRAPPQRSVSSNGTEFYTPFKALDQLERKQLRHLVALYGTVEDAEWESKRPKWNLENIERYELFKSRIP</sequence>
<accession>A0ACC1HI02</accession>
<evidence type="ECO:0000313" key="2">
    <source>
        <dbReference type="Proteomes" id="UP001145114"/>
    </source>
</evidence>
<protein>
    <submittedName>
        <fullName evidence="1">Uncharacterized protein</fullName>
    </submittedName>
</protein>
<reference evidence="1" key="1">
    <citation type="submission" date="2022-06" db="EMBL/GenBank/DDBJ databases">
        <title>Phylogenomic reconstructions and comparative analyses of Kickxellomycotina fungi.</title>
        <authorList>
            <person name="Reynolds N.K."/>
            <person name="Stajich J.E."/>
            <person name="Barry K."/>
            <person name="Grigoriev I.V."/>
            <person name="Crous P."/>
            <person name="Smith M.E."/>
        </authorList>
    </citation>
    <scope>NUCLEOTIDE SEQUENCE</scope>
    <source>
        <strain evidence="1">RSA 2271</strain>
    </source>
</reference>
<keyword evidence="2" id="KW-1185">Reference proteome</keyword>